<accession>A0ABP5DIX3</accession>
<protein>
    <recommendedName>
        <fullName evidence="3">CopG family transcriptional regulator</fullName>
    </recommendedName>
</protein>
<dbReference type="EMBL" id="BAAAPC010000001">
    <property type="protein sequence ID" value="GAA1979161.1"/>
    <property type="molecule type" value="Genomic_DNA"/>
</dbReference>
<evidence type="ECO:0000313" key="1">
    <source>
        <dbReference type="EMBL" id="GAA1979161.1"/>
    </source>
</evidence>
<gene>
    <name evidence="1" type="ORF">GCM10009799_00370</name>
</gene>
<sequence>MSEAKKRVTLTLDPELLAAAEAAVDAGEARSVSVWVNPALAEKKRRQERAQILIEQDLVQAGDSGTQDYERAMRWAQGITGGASDEAA</sequence>
<comment type="caution">
    <text evidence="1">The sequence shown here is derived from an EMBL/GenBank/DDBJ whole genome shotgun (WGS) entry which is preliminary data.</text>
</comment>
<dbReference type="Proteomes" id="UP001501585">
    <property type="component" value="Unassembled WGS sequence"/>
</dbReference>
<proteinExistence type="predicted"/>
<name>A0ABP5DIX3_9ACTN</name>
<organism evidence="1 2">
    <name type="scientific">Nocardiopsis rhodophaea</name>
    <dbReference type="NCBI Taxonomy" id="280238"/>
    <lineage>
        <taxon>Bacteria</taxon>
        <taxon>Bacillati</taxon>
        <taxon>Actinomycetota</taxon>
        <taxon>Actinomycetes</taxon>
        <taxon>Streptosporangiales</taxon>
        <taxon>Nocardiopsidaceae</taxon>
        <taxon>Nocardiopsis</taxon>
    </lineage>
</organism>
<dbReference type="RefSeq" id="WP_344159215.1">
    <property type="nucleotide sequence ID" value="NZ_BAAAPC010000001.1"/>
</dbReference>
<reference evidence="2" key="1">
    <citation type="journal article" date="2019" name="Int. J. Syst. Evol. Microbiol.">
        <title>The Global Catalogue of Microorganisms (GCM) 10K type strain sequencing project: providing services to taxonomists for standard genome sequencing and annotation.</title>
        <authorList>
            <consortium name="The Broad Institute Genomics Platform"/>
            <consortium name="The Broad Institute Genome Sequencing Center for Infectious Disease"/>
            <person name="Wu L."/>
            <person name="Ma J."/>
        </authorList>
    </citation>
    <scope>NUCLEOTIDE SEQUENCE [LARGE SCALE GENOMIC DNA]</scope>
    <source>
        <strain evidence="2">JCM 15313</strain>
    </source>
</reference>
<evidence type="ECO:0008006" key="3">
    <source>
        <dbReference type="Google" id="ProtNLM"/>
    </source>
</evidence>
<evidence type="ECO:0000313" key="2">
    <source>
        <dbReference type="Proteomes" id="UP001501585"/>
    </source>
</evidence>
<keyword evidence="2" id="KW-1185">Reference proteome</keyword>